<evidence type="ECO:0000313" key="5">
    <source>
        <dbReference type="Proteomes" id="UP000799437"/>
    </source>
</evidence>
<keyword evidence="5" id="KW-1185">Reference proteome</keyword>
<gene>
    <name evidence="4" type="ORF">EJ05DRAFT_478102</name>
</gene>
<name>A0A6A6W285_9PEZI</name>
<dbReference type="EMBL" id="ML996576">
    <property type="protein sequence ID" value="KAF2756060.1"/>
    <property type="molecule type" value="Genomic_DNA"/>
</dbReference>
<evidence type="ECO:0000259" key="3">
    <source>
        <dbReference type="Pfam" id="PF00561"/>
    </source>
</evidence>
<evidence type="ECO:0000256" key="1">
    <source>
        <dbReference type="ARBA" id="ARBA00008645"/>
    </source>
</evidence>
<dbReference type="AlphaFoldDB" id="A0A6A6W285"/>
<dbReference type="InterPro" id="IPR000073">
    <property type="entry name" value="AB_hydrolase_1"/>
</dbReference>
<keyword evidence="2 4" id="KW-0378">Hydrolase</keyword>
<dbReference type="OrthoDB" id="8119704at2759"/>
<dbReference type="GO" id="GO:0052689">
    <property type="term" value="F:carboxylic ester hydrolase activity"/>
    <property type="evidence" value="ECO:0007669"/>
    <property type="project" value="TreeGrafter"/>
</dbReference>
<dbReference type="Proteomes" id="UP000799437">
    <property type="component" value="Unassembled WGS sequence"/>
</dbReference>
<dbReference type="Gene3D" id="3.40.50.1820">
    <property type="entry name" value="alpha/beta hydrolase"/>
    <property type="match status" value="1"/>
</dbReference>
<dbReference type="Pfam" id="PF00561">
    <property type="entry name" value="Abhydrolase_1"/>
    <property type="match status" value="1"/>
</dbReference>
<sequence length="307" mass="34706">MRPVTLYPRLRCGICQLKAQPRRSFTTSPLLRELDLAYDYYSPPTEEEANRNAPILFLHGLFGSKKNNRSMSKVLARDLKRPVYALDLRNHGDSPHHPLHTYSALASDVEHFIRTHSLTNSTLIGHSMGAKTAMAVALRSSDLVANLISVDNAPVDATLKSYFHQYVRGMQRIEAIGVTSQKEADAILAEYEKNEAIRLFLLTNLVRTKGEREMRFRVPLKILAGALDELGSFPFVDPDKVRYEKPALFVRGTKSHYIPDDVIPIVGRFFPKFSLADVEAGHWVISENPEPFKEAVEEFLLDADEKD</sequence>
<feature type="domain" description="AB hydrolase-1" evidence="3">
    <location>
        <begin position="54"/>
        <end position="172"/>
    </location>
</feature>
<comment type="similarity">
    <text evidence="1">Belongs to the AB hydrolase superfamily.</text>
</comment>
<evidence type="ECO:0000256" key="2">
    <source>
        <dbReference type="ARBA" id="ARBA00022801"/>
    </source>
</evidence>
<dbReference type="GO" id="GO:0005739">
    <property type="term" value="C:mitochondrion"/>
    <property type="evidence" value="ECO:0007669"/>
    <property type="project" value="TreeGrafter"/>
</dbReference>
<proteinExistence type="inferred from homology"/>
<evidence type="ECO:0000313" key="4">
    <source>
        <dbReference type="EMBL" id="KAF2756060.1"/>
    </source>
</evidence>
<dbReference type="PANTHER" id="PTHR46118:SF4">
    <property type="entry name" value="PROTEIN ABHD11"/>
    <property type="match status" value="1"/>
</dbReference>
<dbReference type="RefSeq" id="XP_033598511.1">
    <property type="nucleotide sequence ID" value="XM_033744385.1"/>
</dbReference>
<dbReference type="PANTHER" id="PTHR46118">
    <property type="entry name" value="PROTEIN ABHD11"/>
    <property type="match status" value="1"/>
</dbReference>
<accession>A0A6A6W285</accession>
<dbReference type="SUPFAM" id="SSF53474">
    <property type="entry name" value="alpha/beta-Hydrolases"/>
    <property type="match status" value="1"/>
</dbReference>
<dbReference type="InterPro" id="IPR029058">
    <property type="entry name" value="AB_hydrolase_fold"/>
</dbReference>
<dbReference type="GeneID" id="54485439"/>
<organism evidence="4 5">
    <name type="scientific">Pseudovirgaria hyperparasitica</name>
    <dbReference type="NCBI Taxonomy" id="470096"/>
    <lineage>
        <taxon>Eukaryota</taxon>
        <taxon>Fungi</taxon>
        <taxon>Dikarya</taxon>
        <taxon>Ascomycota</taxon>
        <taxon>Pezizomycotina</taxon>
        <taxon>Dothideomycetes</taxon>
        <taxon>Dothideomycetes incertae sedis</taxon>
        <taxon>Acrospermales</taxon>
        <taxon>Acrospermaceae</taxon>
        <taxon>Pseudovirgaria</taxon>
    </lineage>
</organism>
<protein>
    <submittedName>
        <fullName evidence="4">Alpha beta hydrolase fold family</fullName>
    </submittedName>
</protein>
<dbReference type="FunFam" id="3.40.50.1820:FF:000039">
    <property type="entry name" value="Esterase ybfF"/>
    <property type="match status" value="1"/>
</dbReference>
<reference evidence="4" key="1">
    <citation type="journal article" date="2020" name="Stud. Mycol.">
        <title>101 Dothideomycetes genomes: a test case for predicting lifestyles and emergence of pathogens.</title>
        <authorList>
            <person name="Haridas S."/>
            <person name="Albert R."/>
            <person name="Binder M."/>
            <person name="Bloem J."/>
            <person name="Labutti K."/>
            <person name="Salamov A."/>
            <person name="Andreopoulos B."/>
            <person name="Baker S."/>
            <person name="Barry K."/>
            <person name="Bills G."/>
            <person name="Bluhm B."/>
            <person name="Cannon C."/>
            <person name="Castanera R."/>
            <person name="Culley D."/>
            <person name="Daum C."/>
            <person name="Ezra D."/>
            <person name="Gonzalez J."/>
            <person name="Henrissat B."/>
            <person name="Kuo A."/>
            <person name="Liang C."/>
            <person name="Lipzen A."/>
            <person name="Lutzoni F."/>
            <person name="Magnuson J."/>
            <person name="Mondo S."/>
            <person name="Nolan M."/>
            <person name="Ohm R."/>
            <person name="Pangilinan J."/>
            <person name="Park H.-J."/>
            <person name="Ramirez L."/>
            <person name="Alfaro M."/>
            <person name="Sun H."/>
            <person name="Tritt A."/>
            <person name="Yoshinaga Y."/>
            <person name="Zwiers L.-H."/>
            <person name="Turgeon B."/>
            <person name="Goodwin S."/>
            <person name="Spatafora J."/>
            <person name="Crous P."/>
            <person name="Grigoriev I."/>
        </authorList>
    </citation>
    <scope>NUCLEOTIDE SEQUENCE</scope>
    <source>
        <strain evidence="4">CBS 121739</strain>
    </source>
</reference>